<proteinExistence type="predicted"/>
<dbReference type="Pfam" id="PF11741">
    <property type="entry name" value="AMIN"/>
    <property type="match status" value="1"/>
</dbReference>
<dbReference type="AlphaFoldDB" id="A0A6N8EW72"/>
<accession>A0A6N8EW72</accession>
<dbReference type="Proteomes" id="UP000442469">
    <property type="component" value="Unassembled WGS sequence"/>
</dbReference>
<dbReference type="InterPro" id="IPR021731">
    <property type="entry name" value="AMIN_dom"/>
</dbReference>
<feature type="domain" description="MurNAc-LAA" evidence="2">
    <location>
        <begin position="369"/>
        <end position="479"/>
    </location>
</feature>
<dbReference type="InterPro" id="IPR050695">
    <property type="entry name" value="N-acetylmuramoyl_amidase_3"/>
</dbReference>
<dbReference type="RefSeq" id="WP_155620366.1">
    <property type="nucleotide sequence ID" value="NZ_CP086393.1"/>
</dbReference>
<evidence type="ECO:0000256" key="1">
    <source>
        <dbReference type="ARBA" id="ARBA00022801"/>
    </source>
</evidence>
<dbReference type="Pfam" id="PF07833">
    <property type="entry name" value="Cu_amine_oxidN1"/>
    <property type="match status" value="1"/>
</dbReference>
<dbReference type="GO" id="GO:0008745">
    <property type="term" value="F:N-acetylmuramoyl-L-alanine amidase activity"/>
    <property type="evidence" value="ECO:0007669"/>
    <property type="project" value="InterPro"/>
</dbReference>
<dbReference type="GO" id="GO:0009253">
    <property type="term" value="P:peptidoglycan catabolic process"/>
    <property type="evidence" value="ECO:0007669"/>
    <property type="project" value="InterPro"/>
</dbReference>
<keyword evidence="1" id="KW-0378">Hydrolase</keyword>
<dbReference type="PANTHER" id="PTHR30404:SF0">
    <property type="entry name" value="N-ACETYLMURAMOYL-L-ALANINE AMIDASE AMIC"/>
    <property type="match status" value="1"/>
</dbReference>
<dbReference type="SMART" id="SM00646">
    <property type="entry name" value="Ami_3"/>
    <property type="match status" value="1"/>
</dbReference>
<protein>
    <submittedName>
        <fullName evidence="3">AMIN domain-containing protein</fullName>
    </submittedName>
</protein>
<dbReference type="Gene3D" id="3.30.457.10">
    <property type="entry name" value="Copper amine oxidase-like, N-terminal domain"/>
    <property type="match status" value="1"/>
</dbReference>
<dbReference type="InterPro" id="IPR012854">
    <property type="entry name" value="Cu_amine_oxidase-like_N"/>
</dbReference>
<sequence>MKKSILLFFLSLIFLIVLSPHEIDAKAAQSKIVLDGQEIALPENVEVANIDNNVMIPIRVVAENLKFKVKWDQKTQNVKIQNNSNAISLKVGQQEAEVSNEPVLLNTAPLMRNNTVLVPIRFVSEQMGLKVSWNNTDKTVYLTSNGEKAMLSEANTDDSLIHINEIHFSDHQLVASMDGQVTPTIFTLQDPERIVIDLPNTAFSDTFQSLNAGLNGKLDVSGSSQIADIRYSLFSQEPKQVRIVVELMENQEIPFNYEFNEGNLVVNLGLSENNSDLSDSGPVNPVNPVNPVDPIDLVDPVVKPGLKTVVIDAGHGGSDPGTTSFSNRHEKEFTLALALKVQELLLNEPDINLVMTRESDVYPTRSERVKLANELNADIFVSIHGNSVLSSPQTTGTETYYYERSSSKELANTIHKRLVEAVGFKDRGVKNGNFQVIRETKMAAVLLEVGFLSNPADEEAMFSDEMQYKAAQAIVDGIKEYLGSSRAAAY</sequence>
<reference evidence="3 4" key="1">
    <citation type="submission" date="2019-11" db="EMBL/GenBank/DDBJ databases">
        <title>Draft genome sequences of five Paenibacillus species of dairy origin.</title>
        <authorList>
            <person name="Olajide A.M."/>
            <person name="Chen S."/>
            <person name="Lapointe G."/>
        </authorList>
    </citation>
    <scope>NUCLEOTIDE SEQUENCE [LARGE SCALE GENOMIC DNA]</scope>
    <source>
        <strain evidence="3 4">3CT49</strain>
    </source>
</reference>
<name>A0A6N8EW72_PAEMA</name>
<dbReference type="CDD" id="cd02696">
    <property type="entry name" value="MurNAc-LAA"/>
    <property type="match status" value="1"/>
</dbReference>
<dbReference type="EMBL" id="WNZZ01000011">
    <property type="protein sequence ID" value="MUG23864.1"/>
    <property type="molecule type" value="Genomic_DNA"/>
</dbReference>
<evidence type="ECO:0000313" key="3">
    <source>
        <dbReference type="EMBL" id="MUG23864.1"/>
    </source>
</evidence>
<dbReference type="SUPFAM" id="SSF53187">
    <property type="entry name" value="Zn-dependent exopeptidases"/>
    <property type="match status" value="1"/>
</dbReference>
<dbReference type="PANTHER" id="PTHR30404">
    <property type="entry name" value="N-ACETYLMURAMOYL-L-ALANINE AMIDASE"/>
    <property type="match status" value="1"/>
</dbReference>
<dbReference type="SUPFAM" id="SSF55383">
    <property type="entry name" value="Copper amine oxidase, domain N"/>
    <property type="match status" value="1"/>
</dbReference>
<organism evidence="3 4">
    <name type="scientific">Paenibacillus macerans</name>
    <name type="common">Bacillus macerans</name>
    <dbReference type="NCBI Taxonomy" id="44252"/>
    <lineage>
        <taxon>Bacteria</taxon>
        <taxon>Bacillati</taxon>
        <taxon>Bacillota</taxon>
        <taxon>Bacilli</taxon>
        <taxon>Bacillales</taxon>
        <taxon>Paenibacillaceae</taxon>
        <taxon>Paenibacillus</taxon>
    </lineage>
</organism>
<dbReference type="InterPro" id="IPR002508">
    <property type="entry name" value="MurNAc-LAA_cat"/>
</dbReference>
<dbReference type="InterPro" id="IPR036582">
    <property type="entry name" value="Mao_N_sf"/>
</dbReference>
<dbReference type="Pfam" id="PF01520">
    <property type="entry name" value="Amidase_3"/>
    <property type="match status" value="1"/>
</dbReference>
<comment type="caution">
    <text evidence="3">The sequence shown here is derived from an EMBL/GenBank/DDBJ whole genome shotgun (WGS) entry which is preliminary data.</text>
</comment>
<dbReference type="Gene3D" id="2.60.40.3500">
    <property type="match status" value="1"/>
</dbReference>
<evidence type="ECO:0000259" key="2">
    <source>
        <dbReference type="SMART" id="SM00646"/>
    </source>
</evidence>
<gene>
    <name evidence="3" type="ORF">GNQ08_15850</name>
</gene>
<dbReference type="GO" id="GO:0030288">
    <property type="term" value="C:outer membrane-bounded periplasmic space"/>
    <property type="evidence" value="ECO:0007669"/>
    <property type="project" value="TreeGrafter"/>
</dbReference>
<dbReference type="Gene3D" id="3.40.630.40">
    <property type="entry name" value="Zn-dependent exopeptidases"/>
    <property type="match status" value="1"/>
</dbReference>
<evidence type="ECO:0000313" key="4">
    <source>
        <dbReference type="Proteomes" id="UP000442469"/>
    </source>
</evidence>